<feature type="transmembrane region" description="Helical" evidence="1">
    <location>
        <begin position="134"/>
        <end position="151"/>
    </location>
</feature>
<evidence type="ECO:0008006" key="4">
    <source>
        <dbReference type="Google" id="ProtNLM"/>
    </source>
</evidence>
<reference evidence="2 3" key="1">
    <citation type="submission" date="2023-02" db="EMBL/GenBank/DDBJ databases">
        <title>Gemone sequence of Telluria chitinolytica ACM 3522T.</title>
        <authorList>
            <person name="Frediansyah A."/>
            <person name="Miess H."/>
            <person name="Gross H."/>
        </authorList>
    </citation>
    <scope>NUCLEOTIDE SEQUENCE [LARGE SCALE GENOMIC DNA]</scope>
    <source>
        <strain evidence="2 3">ACM 3522</strain>
    </source>
</reference>
<name>A0ABY8BMV4_9BURK</name>
<gene>
    <name evidence="2" type="ORF">PX653_13365</name>
</gene>
<accession>A0ABY8BMV4</accession>
<keyword evidence="3" id="KW-1185">Reference proteome</keyword>
<dbReference type="RefSeq" id="WP_277418337.1">
    <property type="nucleotide sequence ID" value="NZ_CP119083.1"/>
</dbReference>
<feature type="transmembrane region" description="Helical" evidence="1">
    <location>
        <begin position="96"/>
        <end position="114"/>
    </location>
</feature>
<dbReference type="EMBL" id="CP119083">
    <property type="protein sequence ID" value="WEF35689.1"/>
    <property type="molecule type" value="Genomic_DNA"/>
</dbReference>
<proteinExistence type="predicted"/>
<evidence type="ECO:0000313" key="2">
    <source>
        <dbReference type="EMBL" id="WEF35689.1"/>
    </source>
</evidence>
<sequence length="165" mass="17600">MARRRLDVHRLGALHGFYLIVNHAFRAIAGDGGGLPRAAFGLVATWLAVIVAWVVFRASSMEVAWSILRAMAGDTAPAAVHQAMLGSSRIMPMTECLWWLAACAGIALLLPNAYQLLGKGLLPALEARLRGARGGLLLGALVTASALLLAISETRGVSEFLYFNF</sequence>
<protein>
    <recommendedName>
        <fullName evidence="4">Acyltransferase family protein</fullName>
    </recommendedName>
</protein>
<keyword evidence="1" id="KW-0812">Transmembrane</keyword>
<keyword evidence="1" id="KW-0472">Membrane</keyword>
<feature type="transmembrane region" description="Helical" evidence="1">
    <location>
        <begin position="39"/>
        <end position="56"/>
    </location>
</feature>
<dbReference type="Proteomes" id="UP001216510">
    <property type="component" value="Chromosome"/>
</dbReference>
<organism evidence="2 3">
    <name type="scientific">Pseudoduganella chitinolytica</name>
    <dbReference type="NCBI Taxonomy" id="34070"/>
    <lineage>
        <taxon>Bacteria</taxon>
        <taxon>Pseudomonadati</taxon>
        <taxon>Pseudomonadota</taxon>
        <taxon>Betaproteobacteria</taxon>
        <taxon>Burkholderiales</taxon>
        <taxon>Oxalobacteraceae</taxon>
        <taxon>Telluria group</taxon>
        <taxon>Pseudoduganella</taxon>
    </lineage>
</organism>
<keyword evidence="1" id="KW-1133">Transmembrane helix</keyword>
<evidence type="ECO:0000313" key="3">
    <source>
        <dbReference type="Proteomes" id="UP001216510"/>
    </source>
</evidence>
<evidence type="ECO:0000256" key="1">
    <source>
        <dbReference type="SAM" id="Phobius"/>
    </source>
</evidence>